<name>A0A974RW51_9GAMM</name>
<reference evidence="1 2" key="1">
    <citation type="submission" date="2021-01" db="EMBL/GenBank/DDBJ databases">
        <title>Entomomonas sp. F2A isolated from a house cricket (Acheta domesticus).</title>
        <authorList>
            <person name="Spergser J."/>
            <person name="Busse H.-J."/>
        </authorList>
    </citation>
    <scope>NUCLEOTIDE SEQUENCE [LARGE SCALE GENOMIC DNA]</scope>
    <source>
        <strain evidence="1 2">F2A</strain>
    </source>
</reference>
<gene>
    <name evidence="1" type="ORF">JHT90_10505</name>
</gene>
<dbReference type="KEGG" id="eaz:JHT90_10505"/>
<proteinExistence type="predicted"/>
<dbReference type="Proteomes" id="UP000595278">
    <property type="component" value="Chromosome"/>
</dbReference>
<accession>A0A974RW51</accession>
<evidence type="ECO:0000313" key="2">
    <source>
        <dbReference type="Proteomes" id="UP000595278"/>
    </source>
</evidence>
<organism evidence="1 2">
    <name type="scientific">Entomomonas asaccharolytica</name>
    <dbReference type="NCBI Taxonomy" id="2785331"/>
    <lineage>
        <taxon>Bacteria</taxon>
        <taxon>Pseudomonadati</taxon>
        <taxon>Pseudomonadota</taxon>
        <taxon>Gammaproteobacteria</taxon>
        <taxon>Pseudomonadales</taxon>
        <taxon>Pseudomonadaceae</taxon>
        <taxon>Entomomonas</taxon>
    </lineage>
</organism>
<keyword evidence="2" id="KW-1185">Reference proteome</keyword>
<dbReference type="AlphaFoldDB" id="A0A974RW51"/>
<dbReference type="EMBL" id="CP067393">
    <property type="protein sequence ID" value="QQP84828.1"/>
    <property type="molecule type" value="Genomic_DNA"/>
</dbReference>
<dbReference type="RefSeq" id="WP_201090725.1">
    <property type="nucleotide sequence ID" value="NZ_CP067393.1"/>
</dbReference>
<evidence type="ECO:0000313" key="1">
    <source>
        <dbReference type="EMBL" id="QQP84828.1"/>
    </source>
</evidence>
<protein>
    <submittedName>
        <fullName evidence="1">Uncharacterized protein</fullName>
    </submittedName>
</protein>
<sequence length="254" mass="28845">MNKLLCFKEWLTIKEAAKCLSNVFNEKVKMKDVYRLALDNKLILSLHFINSSYVEKGVNLETIINMSTQVNNTHILFDRQYIQIQAGYCYDLVNLYNGQLVIKQGYYGSASHALKINSENNKGIIIKDSAQDEAQPCYYRLVNYLECGGQLSAVTIADVLPKDVLLVVKTEYLRDFINNTCITNNLDKPLHSKERTNLYKLIALLAGMNQLPPAREFKVANIIKTYGDSIGFDCPSSHTIAKCLKEANHYLPIH</sequence>